<feature type="domain" description="CobW/HypB/UreG nucleotide-binding" evidence="8">
    <location>
        <begin position="37"/>
        <end position="196"/>
    </location>
</feature>
<reference evidence="9 10" key="1">
    <citation type="submission" date="2017-11" db="EMBL/GenBank/DDBJ databases">
        <title>Evolution of Phototrophy in the Chloroflexi Phylum Driven by Horizontal Gene Transfer.</title>
        <authorList>
            <person name="Ward L.M."/>
            <person name="Hemp J."/>
            <person name="Shih P.M."/>
            <person name="Mcglynn S.E."/>
            <person name="Fischer W."/>
        </authorList>
    </citation>
    <scope>NUCLEOTIDE SEQUENCE [LARGE SCALE GENOMIC DNA]</scope>
    <source>
        <strain evidence="9">JP3_13</strain>
    </source>
</reference>
<dbReference type="PANTHER" id="PTHR30134">
    <property type="entry name" value="HYDROGENASE PROTEIN ASSEMBLY PROTEIN, NICKEL CHAPERONE"/>
    <property type="match status" value="1"/>
</dbReference>
<dbReference type="GO" id="GO:0005525">
    <property type="term" value="F:GTP binding"/>
    <property type="evidence" value="ECO:0007669"/>
    <property type="project" value="UniProtKB-KW"/>
</dbReference>
<evidence type="ECO:0000256" key="2">
    <source>
        <dbReference type="ARBA" id="ARBA00022596"/>
    </source>
</evidence>
<dbReference type="PIRSF" id="PIRSF005624">
    <property type="entry name" value="Ni-bind_GTPase"/>
    <property type="match status" value="1"/>
</dbReference>
<dbReference type="GO" id="GO:0051604">
    <property type="term" value="P:protein maturation"/>
    <property type="evidence" value="ECO:0007669"/>
    <property type="project" value="InterPro"/>
</dbReference>
<keyword evidence="7" id="KW-0342">GTP-binding</keyword>
<keyword evidence="5" id="KW-0378">Hydrolase</keyword>
<dbReference type="Gene3D" id="3.40.50.300">
    <property type="entry name" value="P-loop containing nucleotide triphosphate hydrolases"/>
    <property type="match status" value="1"/>
</dbReference>
<keyword evidence="3" id="KW-0479">Metal-binding</keyword>
<name>A0A2M8PBT5_9CHLR</name>
<comment type="similarity">
    <text evidence="1">Belongs to the SIMIBI class G3E GTPase family. HypB/HupM subfamily.</text>
</comment>
<gene>
    <name evidence="9" type="primary">hypB</name>
    <name evidence="9" type="ORF">CUN49_12720</name>
</gene>
<evidence type="ECO:0000256" key="7">
    <source>
        <dbReference type="ARBA" id="ARBA00023134"/>
    </source>
</evidence>
<dbReference type="InterPro" id="IPR027417">
    <property type="entry name" value="P-loop_NTPase"/>
</dbReference>
<evidence type="ECO:0000313" key="9">
    <source>
        <dbReference type="EMBL" id="PJF35013.1"/>
    </source>
</evidence>
<dbReference type="NCBIfam" id="TIGR00073">
    <property type="entry name" value="hypB"/>
    <property type="match status" value="1"/>
</dbReference>
<dbReference type="Proteomes" id="UP000229681">
    <property type="component" value="Unassembled WGS sequence"/>
</dbReference>
<dbReference type="InterPro" id="IPR004392">
    <property type="entry name" value="Hyd_mat_HypB"/>
</dbReference>
<keyword evidence="2" id="KW-0533">Nickel</keyword>
<protein>
    <submittedName>
        <fullName evidence="9">Hydrogenase accessory protein HypB</fullName>
    </submittedName>
</protein>
<dbReference type="EMBL" id="PGTM01000224">
    <property type="protein sequence ID" value="PJF35013.1"/>
    <property type="molecule type" value="Genomic_DNA"/>
</dbReference>
<dbReference type="InterPro" id="IPR003495">
    <property type="entry name" value="CobW/HypB/UreG_nucleotide-bd"/>
</dbReference>
<dbReference type="SUPFAM" id="SSF52540">
    <property type="entry name" value="P-loop containing nucleoside triphosphate hydrolases"/>
    <property type="match status" value="1"/>
</dbReference>
<sequence>MSVKVISVLENILQANEQVAAENRARLDAAGVYAINMMSSPGAGKTSLIEQTLRALSPQMRIGMINGDTSAASMDAERGAQVGAKAVHINTGGNCHLEAHMVRQALAALDLSALDLIIVENVGNLVCPSGWDLGVHARVVVASVTEGDDKPYKYPNMYRVADVLVLNKIDLLPYLEFNVDYFLQGVRLLNPEVQVFQVSCRTGEGIPAWAAWLRERARHSALP</sequence>
<keyword evidence="4" id="KW-0547">Nucleotide-binding</keyword>
<evidence type="ECO:0000256" key="4">
    <source>
        <dbReference type="ARBA" id="ARBA00022741"/>
    </source>
</evidence>
<evidence type="ECO:0000256" key="1">
    <source>
        <dbReference type="ARBA" id="ARBA00006211"/>
    </source>
</evidence>
<evidence type="ECO:0000256" key="5">
    <source>
        <dbReference type="ARBA" id="ARBA00022801"/>
    </source>
</evidence>
<dbReference type="GO" id="GO:0008270">
    <property type="term" value="F:zinc ion binding"/>
    <property type="evidence" value="ECO:0007669"/>
    <property type="project" value="TreeGrafter"/>
</dbReference>
<accession>A0A2M8PBT5</accession>
<dbReference type="Pfam" id="PF02492">
    <property type="entry name" value="cobW"/>
    <property type="match status" value="1"/>
</dbReference>
<dbReference type="PANTHER" id="PTHR30134:SF2">
    <property type="entry name" value="HYDROGENASE MATURATION FACTOR HYPB"/>
    <property type="match status" value="1"/>
</dbReference>
<organism evidence="9 10">
    <name type="scientific">Candidatus Thermofonsia Clade 1 bacterium</name>
    <dbReference type="NCBI Taxonomy" id="2364210"/>
    <lineage>
        <taxon>Bacteria</taxon>
        <taxon>Bacillati</taxon>
        <taxon>Chloroflexota</taxon>
        <taxon>Candidatus Thermofontia</taxon>
        <taxon>Candidatus Thermofonsia Clade 1</taxon>
    </lineage>
</organism>
<evidence type="ECO:0000313" key="10">
    <source>
        <dbReference type="Proteomes" id="UP000229681"/>
    </source>
</evidence>
<dbReference type="AlphaFoldDB" id="A0A2M8PBT5"/>
<comment type="caution">
    <text evidence="9">The sequence shown here is derived from an EMBL/GenBank/DDBJ whole genome shotgun (WGS) entry which is preliminary data.</text>
</comment>
<dbReference type="GO" id="GO:0016151">
    <property type="term" value="F:nickel cation binding"/>
    <property type="evidence" value="ECO:0007669"/>
    <property type="project" value="InterPro"/>
</dbReference>
<evidence type="ECO:0000256" key="6">
    <source>
        <dbReference type="ARBA" id="ARBA00022833"/>
    </source>
</evidence>
<keyword evidence="6" id="KW-0862">Zinc</keyword>
<evidence type="ECO:0000256" key="3">
    <source>
        <dbReference type="ARBA" id="ARBA00022723"/>
    </source>
</evidence>
<evidence type="ECO:0000259" key="8">
    <source>
        <dbReference type="Pfam" id="PF02492"/>
    </source>
</evidence>
<proteinExistence type="inferred from homology"/>
<dbReference type="GO" id="GO:0003924">
    <property type="term" value="F:GTPase activity"/>
    <property type="evidence" value="ECO:0007669"/>
    <property type="project" value="InterPro"/>
</dbReference>